<dbReference type="InterPro" id="IPR003768">
    <property type="entry name" value="ScpA"/>
</dbReference>
<proteinExistence type="predicted"/>
<dbReference type="PANTHER" id="PTHR33969">
    <property type="entry name" value="SEGREGATION AND CONDENSATION PROTEIN A"/>
    <property type="match status" value="1"/>
</dbReference>
<dbReference type="STRING" id="1798410.A3H63_02975"/>
<evidence type="ECO:0000313" key="3">
    <source>
        <dbReference type="Proteomes" id="UP000176284"/>
    </source>
</evidence>
<dbReference type="Proteomes" id="UP000176284">
    <property type="component" value="Unassembled WGS sequence"/>
</dbReference>
<dbReference type="AlphaFoldDB" id="A0A1G1ZU19"/>
<dbReference type="Pfam" id="PF02616">
    <property type="entry name" value="SMC_ScpA"/>
    <property type="match status" value="1"/>
</dbReference>
<protein>
    <recommendedName>
        <fullName evidence="1">Segregation and condensation protein A</fullName>
    </recommendedName>
</protein>
<dbReference type="Gene3D" id="6.10.250.2410">
    <property type="match status" value="1"/>
</dbReference>
<accession>A0A1G1ZU19</accession>
<name>A0A1G1ZU19_9BACT</name>
<evidence type="ECO:0000313" key="2">
    <source>
        <dbReference type="EMBL" id="OGY67250.1"/>
    </source>
</evidence>
<sequence length="244" mass="28057">MNYEVQLDKFSGPLEKLLELIEARELEITLVNLATVTGDFLSYLKSLDEQMKHPSVLADFVVIASRLLLIKSKAILPSLELTEEEETDIWDLESRLRIYKEFKAASVNLDSLWKKKNSAYGRELFSSLPPVFYPSHNLNLEALEKHLSELIQELKKLIPEQQSVRRVVITIESKVKELLDRFKGRANQSFKSLSQDKPKIEIIMLFLAILHLLRDRIVQAQQDGQFSDIMVKKSEETAGETSNQ</sequence>
<gene>
    <name evidence="2" type="ORF">A3H63_02975</name>
</gene>
<dbReference type="Gene3D" id="1.10.10.580">
    <property type="entry name" value="Structural maintenance of chromosome 1. Chain E"/>
    <property type="match status" value="1"/>
</dbReference>
<dbReference type="EMBL" id="MHJM01000030">
    <property type="protein sequence ID" value="OGY67250.1"/>
    <property type="molecule type" value="Genomic_DNA"/>
</dbReference>
<dbReference type="PANTHER" id="PTHR33969:SF2">
    <property type="entry name" value="SEGREGATION AND CONDENSATION PROTEIN A"/>
    <property type="match status" value="1"/>
</dbReference>
<organism evidence="2 3">
    <name type="scientific">Candidatus Harrisonbacteria bacterium RIFCSPLOWO2_02_FULL_45_10c</name>
    <dbReference type="NCBI Taxonomy" id="1798410"/>
    <lineage>
        <taxon>Bacteria</taxon>
        <taxon>Candidatus Harrisoniibacteriota</taxon>
    </lineage>
</organism>
<reference evidence="2 3" key="1">
    <citation type="journal article" date="2016" name="Nat. Commun.">
        <title>Thousands of microbial genomes shed light on interconnected biogeochemical processes in an aquifer system.</title>
        <authorList>
            <person name="Anantharaman K."/>
            <person name="Brown C.T."/>
            <person name="Hug L.A."/>
            <person name="Sharon I."/>
            <person name="Castelle C.J."/>
            <person name="Probst A.J."/>
            <person name="Thomas B.C."/>
            <person name="Singh A."/>
            <person name="Wilkins M.J."/>
            <person name="Karaoz U."/>
            <person name="Brodie E.L."/>
            <person name="Williams K.H."/>
            <person name="Hubbard S.S."/>
            <person name="Banfield J.F."/>
        </authorList>
    </citation>
    <scope>NUCLEOTIDE SEQUENCE [LARGE SCALE GENOMIC DNA]</scope>
</reference>
<evidence type="ECO:0000256" key="1">
    <source>
        <dbReference type="ARBA" id="ARBA00044777"/>
    </source>
</evidence>
<dbReference type="InterPro" id="IPR023093">
    <property type="entry name" value="ScpA-like_C"/>
</dbReference>
<comment type="caution">
    <text evidence="2">The sequence shown here is derived from an EMBL/GenBank/DDBJ whole genome shotgun (WGS) entry which is preliminary data.</text>
</comment>